<feature type="transmembrane region" description="Helical" evidence="1">
    <location>
        <begin position="28"/>
        <end position="53"/>
    </location>
</feature>
<comment type="caution">
    <text evidence="2">The sequence shown here is derived from an EMBL/GenBank/DDBJ whole genome shotgun (WGS) entry which is preliminary data.</text>
</comment>
<keyword evidence="1" id="KW-0472">Membrane</keyword>
<keyword evidence="3" id="KW-1185">Reference proteome</keyword>
<reference evidence="2" key="1">
    <citation type="submission" date="2021-02" db="EMBL/GenBank/DDBJ databases">
        <title>Genome sequence Cadophora malorum strain M34.</title>
        <authorList>
            <person name="Stefanovic E."/>
            <person name="Vu D."/>
            <person name="Scully C."/>
            <person name="Dijksterhuis J."/>
            <person name="Roader J."/>
            <person name="Houbraken J."/>
        </authorList>
    </citation>
    <scope>NUCLEOTIDE SEQUENCE</scope>
    <source>
        <strain evidence="2">M34</strain>
    </source>
</reference>
<keyword evidence="1" id="KW-0812">Transmembrane</keyword>
<proteinExistence type="predicted"/>
<protein>
    <submittedName>
        <fullName evidence="2">Uncharacterized protein</fullName>
    </submittedName>
</protein>
<name>A0A8H7WKR4_9HELO</name>
<sequence length="386" mass="42781">MGLAPRLATSWASMKLDTRNLPSSRASILRLLFFLFLLCSGAYLLFLTLSYLIHATSGKHIVPMILEPGEDAIKHFAGSRECGILQEDIYTAPWPLKPNVSPFCGKRATLLEAMSGGGRNGFDEPFVGKGCTYRWFSTPEICLILSRFNAITFVGDGLAQSIYAALNILLREDLAFGGLQQWVMNDEDKAKCRCHSQFLDIECQRFAIKSSEDVGKNEGRGRKGSPYFCNDIPHAYISVNSVPSSPETQARFKELTYGKSNPWQPSPMIFSFGHGSAFDTGIATRSMDEWITLATGAERNVPMLFLSPPAFGLDKEPNSAPKEGNHVVWNFHTEMAPVARGKHFDILSMYNLTLQASSVDGERFGEEVALVQAMIVVNWLSRLETS</sequence>
<keyword evidence="1" id="KW-1133">Transmembrane helix</keyword>
<evidence type="ECO:0000313" key="2">
    <source>
        <dbReference type="EMBL" id="KAG4426482.1"/>
    </source>
</evidence>
<evidence type="ECO:0000256" key="1">
    <source>
        <dbReference type="SAM" id="Phobius"/>
    </source>
</evidence>
<accession>A0A8H7WKR4</accession>
<dbReference type="EMBL" id="JAFJYH010000002">
    <property type="protein sequence ID" value="KAG4426482.1"/>
    <property type="molecule type" value="Genomic_DNA"/>
</dbReference>
<gene>
    <name evidence="2" type="ORF">IFR04_000364</name>
</gene>
<dbReference type="AlphaFoldDB" id="A0A8H7WKR4"/>
<organism evidence="2 3">
    <name type="scientific">Cadophora malorum</name>
    <dbReference type="NCBI Taxonomy" id="108018"/>
    <lineage>
        <taxon>Eukaryota</taxon>
        <taxon>Fungi</taxon>
        <taxon>Dikarya</taxon>
        <taxon>Ascomycota</taxon>
        <taxon>Pezizomycotina</taxon>
        <taxon>Leotiomycetes</taxon>
        <taxon>Helotiales</taxon>
        <taxon>Ploettnerulaceae</taxon>
        <taxon>Cadophora</taxon>
    </lineage>
</organism>
<dbReference type="Proteomes" id="UP000664132">
    <property type="component" value="Unassembled WGS sequence"/>
</dbReference>
<dbReference type="OrthoDB" id="5373426at2759"/>
<evidence type="ECO:0000313" key="3">
    <source>
        <dbReference type="Proteomes" id="UP000664132"/>
    </source>
</evidence>